<keyword evidence="2" id="KW-1185">Reference proteome</keyword>
<name>A0AA39Q4T1_9AGAR</name>
<evidence type="ECO:0000313" key="1">
    <source>
        <dbReference type="EMBL" id="KAK0495819.1"/>
    </source>
</evidence>
<gene>
    <name evidence="1" type="ORF">EDD18DRAFT_1167526</name>
</gene>
<reference evidence="1" key="1">
    <citation type="submission" date="2023-06" db="EMBL/GenBank/DDBJ databases">
        <authorList>
            <consortium name="Lawrence Berkeley National Laboratory"/>
            <person name="Ahrendt S."/>
            <person name="Sahu N."/>
            <person name="Indic B."/>
            <person name="Wong-Bajracharya J."/>
            <person name="Merenyi Z."/>
            <person name="Ke H.-M."/>
            <person name="Monk M."/>
            <person name="Kocsube S."/>
            <person name="Drula E."/>
            <person name="Lipzen A."/>
            <person name="Balint B."/>
            <person name="Henrissat B."/>
            <person name="Andreopoulos B."/>
            <person name="Martin F.M."/>
            <person name="Harder C.B."/>
            <person name="Rigling D."/>
            <person name="Ford K.L."/>
            <person name="Foster G.D."/>
            <person name="Pangilinan J."/>
            <person name="Papanicolaou A."/>
            <person name="Barry K."/>
            <person name="LaButti K."/>
            <person name="Viragh M."/>
            <person name="Koriabine M."/>
            <person name="Yan M."/>
            <person name="Riley R."/>
            <person name="Champramary S."/>
            <person name="Plett K.L."/>
            <person name="Tsai I.J."/>
            <person name="Slot J."/>
            <person name="Sipos G."/>
            <person name="Plett J."/>
            <person name="Nagy L.G."/>
            <person name="Grigoriev I.V."/>
        </authorList>
    </citation>
    <scope>NUCLEOTIDE SEQUENCE</scope>
    <source>
        <strain evidence="1">HWK02</strain>
    </source>
</reference>
<proteinExistence type="predicted"/>
<accession>A0AA39Q4T1</accession>
<evidence type="ECO:0000313" key="2">
    <source>
        <dbReference type="Proteomes" id="UP001175228"/>
    </source>
</evidence>
<comment type="caution">
    <text evidence="1">The sequence shown here is derived from an EMBL/GenBank/DDBJ whole genome shotgun (WGS) entry which is preliminary data.</text>
</comment>
<dbReference type="EMBL" id="JAUEPU010000016">
    <property type="protein sequence ID" value="KAK0495819.1"/>
    <property type="molecule type" value="Genomic_DNA"/>
</dbReference>
<sequence length="158" mass="17585">MNATNALFHLDATARSVPGPTFPSETLNSDVSDILRATRPFLDTDRALIIQNIEDLRQQVSVYDTLLNRIDEIRSEVQSHRKAIHKAIVMYSLTIVPVRCLPVYVLRTLFREIQVSEWITSSLPLSQSLLNFIPGSVDAESCLRCLAGCSSILSATLV</sequence>
<organism evidence="1 2">
    <name type="scientific">Armillaria luteobubalina</name>
    <dbReference type="NCBI Taxonomy" id="153913"/>
    <lineage>
        <taxon>Eukaryota</taxon>
        <taxon>Fungi</taxon>
        <taxon>Dikarya</taxon>
        <taxon>Basidiomycota</taxon>
        <taxon>Agaricomycotina</taxon>
        <taxon>Agaricomycetes</taxon>
        <taxon>Agaricomycetidae</taxon>
        <taxon>Agaricales</taxon>
        <taxon>Marasmiineae</taxon>
        <taxon>Physalacriaceae</taxon>
        <taxon>Armillaria</taxon>
    </lineage>
</organism>
<dbReference type="Proteomes" id="UP001175228">
    <property type="component" value="Unassembled WGS sequence"/>
</dbReference>
<dbReference type="AlphaFoldDB" id="A0AA39Q4T1"/>
<protein>
    <submittedName>
        <fullName evidence="1">Uncharacterized protein</fullName>
    </submittedName>
</protein>